<dbReference type="Gene3D" id="3.40.50.300">
    <property type="entry name" value="P-loop containing nucleotide triphosphate hydrolases"/>
    <property type="match status" value="1"/>
</dbReference>
<dbReference type="OrthoDB" id="8954335at2759"/>
<name>A0A8T1S3Q9_CHESE</name>
<evidence type="ECO:0000256" key="1">
    <source>
        <dbReference type="ARBA" id="ARBA00008535"/>
    </source>
</evidence>
<sequence length="222" mass="24939">SVYSNFFLTESPLRIILVGKTGNGKSATGNTILGSKKFFSKLSACSITKTCQIEETTFKGRRIVVADTPGLFDTETDNDVTAQEIGCCVDRLSPGIHAIIFVLQLNRFTKEEKEAVRIIQGIFNIKAKNYMIFLFTRKGELSEPLDKFLSDSGKELKSLVTDCGNRCIAFENHAEGEEREDQVTELINIIDSVVKANLIKPCYTEDMYKKDETVSKKWCRIL</sequence>
<dbReference type="SUPFAM" id="SSF52540">
    <property type="entry name" value="P-loop containing nucleoside triphosphate hydrolases"/>
    <property type="match status" value="1"/>
</dbReference>
<gene>
    <name evidence="5" type="ORF">G0U57_020416</name>
</gene>
<dbReference type="PANTHER" id="PTHR10903:SF170">
    <property type="entry name" value="GTPASE IMAP FAMILY MEMBER 7"/>
    <property type="match status" value="1"/>
</dbReference>
<dbReference type="PANTHER" id="PTHR10903">
    <property type="entry name" value="GTPASE, IMAP FAMILY MEMBER-RELATED"/>
    <property type="match status" value="1"/>
</dbReference>
<feature type="non-terminal residue" evidence="5">
    <location>
        <position position="1"/>
    </location>
</feature>
<dbReference type="GO" id="GO:0005525">
    <property type="term" value="F:GTP binding"/>
    <property type="evidence" value="ECO:0007669"/>
    <property type="project" value="UniProtKB-KW"/>
</dbReference>
<dbReference type="CDD" id="cd01852">
    <property type="entry name" value="AIG1"/>
    <property type="match status" value="1"/>
</dbReference>
<evidence type="ECO:0000259" key="4">
    <source>
        <dbReference type="PROSITE" id="PS51720"/>
    </source>
</evidence>
<evidence type="ECO:0000313" key="6">
    <source>
        <dbReference type="Proteomes" id="UP000765507"/>
    </source>
</evidence>
<keyword evidence="2" id="KW-0547">Nucleotide-binding</keyword>
<dbReference type="AlphaFoldDB" id="A0A8T1S3Q9"/>
<dbReference type="InterPro" id="IPR027417">
    <property type="entry name" value="P-loop_NTPase"/>
</dbReference>
<comment type="caution">
    <text evidence="5">The sequence shown here is derived from an EMBL/GenBank/DDBJ whole genome shotgun (WGS) entry which is preliminary data.</text>
</comment>
<evidence type="ECO:0000313" key="5">
    <source>
        <dbReference type="EMBL" id="KAG6923468.1"/>
    </source>
</evidence>
<evidence type="ECO:0000256" key="2">
    <source>
        <dbReference type="ARBA" id="ARBA00022741"/>
    </source>
</evidence>
<organism evidence="5 6">
    <name type="scientific">Chelydra serpentina</name>
    <name type="common">Snapping turtle</name>
    <name type="synonym">Testudo serpentina</name>
    <dbReference type="NCBI Taxonomy" id="8475"/>
    <lineage>
        <taxon>Eukaryota</taxon>
        <taxon>Metazoa</taxon>
        <taxon>Chordata</taxon>
        <taxon>Craniata</taxon>
        <taxon>Vertebrata</taxon>
        <taxon>Euteleostomi</taxon>
        <taxon>Archelosauria</taxon>
        <taxon>Testudinata</taxon>
        <taxon>Testudines</taxon>
        <taxon>Cryptodira</taxon>
        <taxon>Durocryptodira</taxon>
        <taxon>Americhelydia</taxon>
        <taxon>Chelydroidea</taxon>
        <taxon>Chelydridae</taxon>
        <taxon>Chelydra</taxon>
    </lineage>
</organism>
<reference evidence="5 6" key="1">
    <citation type="journal article" date="2020" name="G3 (Bethesda)">
        <title>Draft Genome of the Common Snapping Turtle, Chelydra serpentina, a Model for Phenotypic Plasticity in Reptiles.</title>
        <authorList>
            <person name="Das D."/>
            <person name="Singh S.K."/>
            <person name="Bierstedt J."/>
            <person name="Erickson A."/>
            <person name="Galli G.L.J."/>
            <person name="Crossley D.A. 2nd"/>
            <person name="Rhen T."/>
        </authorList>
    </citation>
    <scope>NUCLEOTIDE SEQUENCE [LARGE SCALE GENOMIC DNA]</scope>
    <source>
        <strain evidence="5">KW</strain>
    </source>
</reference>
<feature type="domain" description="AIG1-type G" evidence="4">
    <location>
        <begin position="10"/>
        <end position="212"/>
    </location>
</feature>
<dbReference type="Proteomes" id="UP000765507">
    <property type="component" value="Unassembled WGS sequence"/>
</dbReference>
<keyword evidence="3" id="KW-0342">GTP-binding</keyword>
<dbReference type="EMBL" id="JAHGAV010000866">
    <property type="protein sequence ID" value="KAG6923468.1"/>
    <property type="molecule type" value="Genomic_DNA"/>
</dbReference>
<dbReference type="InterPro" id="IPR006703">
    <property type="entry name" value="G_AIG1"/>
</dbReference>
<keyword evidence="6" id="KW-1185">Reference proteome</keyword>
<comment type="similarity">
    <text evidence="1">Belongs to the TRAFAC class TrmE-Era-EngA-EngB-Septin-like GTPase superfamily. AIG1/Toc34/Toc159-like paraseptin GTPase family. IAN subfamily.</text>
</comment>
<proteinExistence type="inferred from homology"/>
<accession>A0A8T1S3Q9</accession>
<dbReference type="Pfam" id="PF04548">
    <property type="entry name" value="AIG1"/>
    <property type="match status" value="1"/>
</dbReference>
<dbReference type="InterPro" id="IPR045058">
    <property type="entry name" value="GIMA/IAN/Toc"/>
</dbReference>
<dbReference type="PROSITE" id="PS51720">
    <property type="entry name" value="G_AIG1"/>
    <property type="match status" value="1"/>
</dbReference>
<dbReference type="FunFam" id="3.40.50.300:FF:000366">
    <property type="entry name" value="GTPase, IMAP family member 2"/>
    <property type="match status" value="1"/>
</dbReference>
<protein>
    <recommendedName>
        <fullName evidence="4">AIG1-type G domain-containing protein</fullName>
    </recommendedName>
</protein>
<evidence type="ECO:0000256" key="3">
    <source>
        <dbReference type="ARBA" id="ARBA00023134"/>
    </source>
</evidence>